<sequence length="8" mass="1045">MIKRDINR</sequence>
<dbReference type="Proteomes" id="UP001364617">
    <property type="component" value="Unassembled WGS sequence"/>
</dbReference>
<organism evidence="1 2">
    <name type="scientific">Phoxinus phoxinus</name>
    <name type="common">Eurasian minnow</name>
    <dbReference type="NCBI Taxonomy" id="58324"/>
    <lineage>
        <taxon>Eukaryota</taxon>
        <taxon>Metazoa</taxon>
        <taxon>Chordata</taxon>
        <taxon>Craniata</taxon>
        <taxon>Vertebrata</taxon>
        <taxon>Euteleostomi</taxon>
        <taxon>Actinopterygii</taxon>
        <taxon>Neopterygii</taxon>
        <taxon>Teleostei</taxon>
        <taxon>Ostariophysi</taxon>
        <taxon>Cypriniformes</taxon>
        <taxon>Leuciscidae</taxon>
        <taxon>Phoxininae</taxon>
        <taxon>Phoxinus</taxon>
    </lineage>
</organism>
<gene>
    <name evidence="1" type="ORF">R3I93_016915</name>
</gene>
<comment type="caution">
    <text evidence="1">The sequence shown here is derived from an EMBL/GenBank/DDBJ whole genome shotgun (WGS) entry which is preliminary data.</text>
</comment>
<evidence type="ECO:0000313" key="1">
    <source>
        <dbReference type="EMBL" id="KAK7136710.1"/>
    </source>
</evidence>
<protein>
    <submittedName>
        <fullName evidence="1">Uncharacterized protein</fullName>
    </submittedName>
</protein>
<dbReference type="EMBL" id="JAYKXH010000018">
    <property type="protein sequence ID" value="KAK7136710.1"/>
    <property type="molecule type" value="Genomic_DNA"/>
</dbReference>
<evidence type="ECO:0000313" key="2">
    <source>
        <dbReference type="Proteomes" id="UP001364617"/>
    </source>
</evidence>
<reference evidence="1 2" key="1">
    <citation type="submission" date="2024-02" db="EMBL/GenBank/DDBJ databases">
        <title>Chromosome-level genome assembly of the Eurasian Minnow (Phoxinus phoxinus).</title>
        <authorList>
            <person name="Oriowo T.O."/>
            <person name="Martin S."/>
            <person name="Stange M."/>
            <person name="Chrysostomakis Y."/>
            <person name="Brown T."/>
            <person name="Winkler S."/>
            <person name="Kukowka S."/>
            <person name="Myers E.W."/>
            <person name="Bohne A."/>
        </authorList>
    </citation>
    <scope>NUCLEOTIDE SEQUENCE [LARGE SCALE GENOMIC DNA]</scope>
    <source>
        <strain evidence="1">ZFMK-TIS-60720</strain>
        <tissue evidence="1">Whole Organism</tissue>
    </source>
</reference>
<keyword evidence="2" id="KW-1185">Reference proteome</keyword>
<accession>A0AAN9GYB8</accession>
<proteinExistence type="predicted"/>
<name>A0AAN9GYB8_9TELE</name>